<sequence length="405" mass="45343">MALIQKLLLGTLLCGGFLPADSTIQHLHQSSRRLRGCLAMVDIKWTPGSDEPIAPFSKRAREAQGKTTEAGDSRRSVGVMGIVAGIGGAIWRNPKEASYVLSAGAAGYMAYSLRKKVQGGWPVIIQSQYPTMTFLRPNAKYMKNEFLPTLTNLPINHELSGLTMKSQVPPGFSCFKKKMKVGHGYDDFVESCHAVKSLRVLDTVDWLGAHLATQQALVPEKIQRDNLAITIKTRLGYAVLPWRMSHCDPLPRAEAQDQSNATSTASDASNKGETLTWSMGCSTLMGNNFEGELKFEVTMEDEKADRDGDVWIEILAITRRAKGASIFSHRNWRKVLQRAMEEMLKNIKPLLETQKEMRAIRSRRQLEANKECREEWAAKVAKQVQRQQDLQDFKPKEGFNGLHVK</sequence>
<keyword evidence="6" id="KW-1185">Reference proteome</keyword>
<dbReference type="Proteomes" id="UP000011087">
    <property type="component" value="Unassembled WGS sequence"/>
</dbReference>
<evidence type="ECO:0000256" key="1">
    <source>
        <dbReference type="SAM" id="MobiDB-lite"/>
    </source>
</evidence>
<evidence type="ECO:0000256" key="2">
    <source>
        <dbReference type="SAM" id="SignalP"/>
    </source>
</evidence>
<accession>L1JSJ8</accession>
<feature type="signal peptide" evidence="2">
    <location>
        <begin position="1"/>
        <end position="22"/>
    </location>
</feature>
<evidence type="ECO:0000259" key="3">
    <source>
        <dbReference type="Pfam" id="PF09348"/>
    </source>
</evidence>
<feature type="region of interest" description="Disordered" evidence="1">
    <location>
        <begin position="386"/>
        <end position="405"/>
    </location>
</feature>
<feature type="chain" id="PRO_5008771718" description="DUF1990 domain-containing protein" evidence="2">
    <location>
        <begin position="23"/>
        <end position="405"/>
    </location>
</feature>
<reference evidence="6" key="2">
    <citation type="submission" date="2012-11" db="EMBL/GenBank/DDBJ databases">
        <authorList>
            <person name="Kuo A."/>
            <person name="Curtis B.A."/>
            <person name="Tanifuji G."/>
            <person name="Burki F."/>
            <person name="Gruber A."/>
            <person name="Irimia M."/>
            <person name="Maruyama S."/>
            <person name="Arias M.C."/>
            <person name="Ball S.G."/>
            <person name="Gile G.H."/>
            <person name="Hirakawa Y."/>
            <person name="Hopkins J.F."/>
            <person name="Rensing S.A."/>
            <person name="Schmutz J."/>
            <person name="Symeonidi A."/>
            <person name="Elias M."/>
            <person name="Eveleigh R.J."/>
            <person name="Herman E.K."/>
            <person name="Klute M.J."/>
            <person name="Nakayama T."/>
            <person name="Obornik M."/>
            <person name="Reyes-Prieto A."/>
            <person name="Armbrust E.V."/>
            <person name="Aves S.J."/>
            <person name="Beiko R.G."/>
            <person name="Coutinho P."/>
            <person name="Dacks J.B."/>
            <person name="Durnford D.G."/>
            <person name="Fast N.M."/>
            <person name="Green B.R."/>
            <person name="Grisdale C."/>
            <person name="Hempe F."/>
            <person name="Henrissat B."/>
            <person name="Hoppner M.P."/>
            <person name="Ishida K.-I."/>
            <person name="Kim E."/>
            <person name="Koreny L."/>
            <person name="Kroth P.G."/>
            <person name="Liu Y."/>
            <person name="Malik S.-B."/>
            <person name="Maier U.G."/>
            <person name="McRose D."/>
            <person name="Mock T."/>
            <person name="Neilson J.A."/>
            <person name="Onodera N.T."/>
            <person name="Poole A.M."/>
            <person name="Pritham E.J."/>
            <person name="Richards T.A."/>
            <person name="Rocap G."/>
            <person name="Roy S.W."/>
            <person name="Sarai C."/>
            <person name="Schaack S."/>
            <person name="Shirato S."/>
            <person name="Slamovits C.H."/>
            <person name="Spencer D.F."/>
            <person name="Suzuki S."/>
            <person name="Worden A.Z."/>
            <person name="Zauner S."/>
            <person name="Barry K."/>
            <person name="Bell C."/>
            <person name="Bharti A.K."/>
            <person name="Crow J.A."/>
            <person name="Grimwood J."/>
            <person name="Kramer R."/>
            <person name="Lindquist E."/>
            <person name="Lucas S."/>
            <person name="Salamov A."/>
            <person name="McFadden G.I."/>
            <person name="Lane C.E."/>
            <person name="Keeling P.J."/>
            <person name="Gray M.W."/>
            <person name="Grigoriev I.V."/>
            <person name="Archibald J.M."/>
        </authorList>
    </citation>
    <scope>NUCLEOTIDE SEQUENCE</scope>
    <source>
        <strain evidence="6">CCMP2712</strain>
    </source>
</reference>
<evidence type="ECO:0000313" key="4">
    <source>
        <dbReference type="EMBL" id="EKX51165.1"/>
    </source>
</evidence>
<evidence type="ECO:0000313" key="5">
    <source>
        <dbReference type="EnsemblProtists" id="EKX51165"/>
    </source>
</evidence>
<dbReference type="EnsemblProtists" id="EKX51165">
    <property type="protein sequence ID" value="EKX51165"/>
    <property type="gene ID" value="GUITHDRAFT_103085"/>
</dbReference>
<reference evidence="4 6" key="1">
    <citation type="journal article" date="2012" name="Nature">
        <title>Algal genomes reveal evolutionary mosaicism and the fate of nucleomorphs.</title>
        <authorList>
            <consortium name="DOE Joint Genome Institute"/>
            <person name="Curtis B.A."/>
            <person name="Tanifuji G."/>
            <person name="Burki F."/>
            <person name="Gruber A."/>
            <person name="Irimia M."/>
            <person name="Maruyama S."/>
            <person name="Arias M.C."/>
            <person name="Ball S.G."/>
            <person name="Gile G.H."/>
            <person name="Hirakawa Y."/>
            <person name="Hopkins J.F."/>
            <person name="Kuo A."/>
            <person name="Rensing S.A."/>
            <person name="Schmutz J."/>
            <person name="Symeonidi A."/>
            <person name="Elias M."/>
            <person name="Eveleigh R.J."/>
            <person name="Herman E.K."/>
            <person name="Klute M.J."/>
            <person name="Nakayama T."/>
            <person name="Obornik M."/>
            <person name="Reyes-Prieto A."/>
            <person name="Armbrust E.V."/>
            <person name="Aves S.J."/>
            <person name="Beiko R.G."/>
            <person name="Coutinho P."/>
            <person name="Dacks J.B."/>
            <person name="Durnford D.G."/>
            <person name="Fast N.M."/>
            <person name="Green B.R."/>
            <person name="Grisdale C.J."/>
            <person name="Hempel F."/>
            <person name="Henrissat B."/>
            <person name="Hoppner M.P."/>
            <person name="Ishida K."/>
            <person name="Kim E."/>
            <person name="Koreny L."/>
            <person name="Kroth P.G."/>
            <person name="Liu Y."/>
            <person name="Malik S.B."/>
            <person name="Maier U.G."/>
            <person name="McRose D."/>
            <person name="Mock T."/>
            <person name="Neilson J.A."/>
            <person name="Onodera N.T."/>
            <person name="Poole A.M."/>
            <person name="Pritham E.J."/>
            <person name="Richards T.A."/>
            <person name="Rocap G."/>
            <person name="Roy S.W."/>
            <person name="Sarai C."/>
            <person name="Schaack S."/>
            <person name="Shirato S."/>
            <person name="Slamovits C.H."/>
            <person name="Spencer D.F."/>
            <person name="Suzuki S."/>
            <person name="Worden A.Z."/>
            <person name="Zauner S."/>
            <person name="Barry K."/>
            <person name="Bell C."/>
            <person name="Bharti A.K."/>
            <person name="Crow J.A."/>
            <person name="Grimwood J."/>
            <person name="Kramer R."/>
            <person name="Lindquist E."/>
            <person name="Lucas S."/>
            <person name="Salamov A."/>
            <person name="McFadden G.I."/>
            <person name="Lane C.E."/>
            <person name="Keeling P.J."/>
            <person name="Gray M.W."/>
            <person name="Grigoriev I.V."/>
            <person name="Archibald J.M."/>
        </authorList>
    </citation>
    <scope>NUCLEOTIDE SEQUENCE</scope>
    <source>
        <strain evidence="4 6">CCMP2712</strain>
    </source>
</reference>
<dbReference type="HOGENOM" id="CLU_680518_0_0_1"/>
<dbReference type="GeneID" id="17307797"/>
<dbReference type="InterPro" id="IPR018960">
    <property type="entry name" value="DUF1990"/>
</dbReference>
<dbReference type="KEGG" id="gtt:GUITHDRAFT_103085"/>
<dbReference type="PaxDb" id="55529-EKX51165"/>
<proteinExistence type="predicted"/>
<feature type="region of interest" description="Disordered" evidence="1">
    <location>
        <begin position="253"/>
        <end position="272"/>
    </location>
</feature>
<dbReference type="EMBL" id="JH992976">
    <property type="protein sequence ID" value="EKX51165.1"/>
    <property type="molecule type" value="Genomic_DNA"/>
</dbReference>
<protein>
    <recommendedName>
        <fullName evidence="3">DUF1990 domain-containing protein</fullName>
    </recommendedName>
</protein>
<dbReference type="RefSeq" id="XP_005838145.1">
    <property type="nucleotide sequence ID" value="XM_005838088.1"/>
</dbReference>
<reference evidence="5" key="3">
    <citation type="submission" date="2015-06" db="UniProtKB">
        <authorList>
            <consortium name="EnsemblProtists"/>
        </authorList>
    </citation>
    <scope>IDENTIFICATION</scope>
</reference>
<keyword evidence="2" id="KW-0732">Signal</keyword>
<name>L1JSJ8_GUITC</name>
<feature type="compositionally biased region" description="Low complexity" evidence="1">
    <location>
        <begin position="259"/>
        <end position="269"/>
    </location>
</feature>
<evidence type="ECO:0000313" key="6">
    <source>
        <dbReference type="Proteomes" id="UP000011087"/>
    </source>
</evidence>
<feature type="domain" description="DUF1990" evidence="3">
    <location>
        <begin position="161"/>
        <end position="339"/>
    </location>
</feature>
<dbReference type="Pfam" id="PF09348">
    <property type="entry name" value="DUF1990"/>
    <property type="match status" value="1"/>
</dbReference>
<gene>
    <name evidence="4" type="ORF">GUITHDRAFT_103085</name>
</gene>
<dbReference type="AlphaFoldDB" id="L1JSJ8"/>
<organism evidence="4">
    <name type="scientific">Guillardia theta (strain CCMP2712)</name>
    <name type="common">Cryptophyte</name>
    <dbReference type="NCBI Taxonomy" id="905079"/>
    <lineage>
        <taxon>Eukaryota</taxon>
        <taxon>Cryptophyceae</taxon>
        <taxon>Pyrenomonadales</taxon>
        <taxon>Geminigeraceae</taxon>
        <taxon>Guillardia</taxon>
    </lineage>
</organism>